<accession>A0ABV5EWE2</accession>
<gene>
    <name evidence="2" type="ORF">ACFFVB_00300</name>
</gene>
<feature type="chain" id="PRO_5046869610" description="Secreted protein" evidence="1">
    <location>
        <begin position="22"/>
        <end position="213"/>
    </location>
</feature>
<dbReference type="RefSeq" id="WP_382379986.1">
    <property type="nucleotide sequence ID" value="NZ_JBHMEZ010000001.1"/>
</dbReference>
<keyword evidence="3" id="KW-1185">Reference proteome</keyword>
<protein>
    <recommendedName>
        <fullName evidence="4">Secreted protein</fullName>
    </recommendedName>
</protein>
<keyword evidence="1" id="KW-0732">Signal</keyword>
<sequence length="213" mass="24773">MKTLLLKYCLILSVILFQSQAMPTVSISKNHTVPKSIEKEAKMALSFYPDLENVEIDIRFKKEIKKSTMQAQPQFSSLLKGKKGRRYIIFISKKIKISNSEFSTKLIPSNVIIGWLGHELGHICDYQNRSTFGLIRFGFKYLFSSKFIREAERNADSFAIIHGMEDYIIATKNFILDNANIPESYKDRIKRFYLSPEEIMLLIDERDKKLETN</sequence>
<proteinExistence type="predicted"/>
<dbReference type="EMBL" id="JBHMEZ010000001">
    <property type="protein sequence ID" value="MFB9051504.1"/>
    <property type="molecule type" value="Genomic_DNA"/>
</dbReference>
<organism evidence="2 3">
    <name type="scientific">Formosa undariae</name>
    <dbReference type="NCBI Taxonomy" id="1325436"/>
    <lineage>
        <taxon>Bacteria</taxon>
        <taxon>Pseudomonadati</taxon>
        <taxon>Bacteroidota</taxon>
        <taxon>Flavobacteriia</taxon>
        <taxon>Flavobacteriales</taxon>
        <taxon>Flavobacteriaceae</taxon>
        <taxon>Formosa</taxon>
    </lineage>
</organism>
<reference evidence="2 3" key="1">
    <citation type="submission" date="2024-09" db="EMBL/GenBank/DDBJ databases">
        <authorList>
            <person name="Sun Q."/>
            <person name="Mori K."/>
        </authorList>
    </citation>
    <scope>NUCLEOTIDE SEQUENCE [LARGE SCALE GENOMIC DNA]</scope>
    <source>
        <strain evidence="2 3">CECT 8286</strain>
    </source>
</reference>
<evidence type="ECO:0008006" key="4">
    <source>
        <dbReference type="Google" id="ProtNLM"/>
    </source>
</evidence>
<evidence type="ECO:0000256" key="1">
    <source>
        <dbReference type="SAM" id="SignalP"/>
    </source>
</evidence>
<dbReference type="Proteomes" id="UP001589605">
    <property type="component" value="Unassembled WGS sequence"/>
</dbReference>
<comment type="caution">
    <text evidence="2">The sequence shown here is derived from an EMBL/GenBank/DDBJ whole genome shotgun (WGS) entry which is preliminary data.</text>
</comment>
<feature type="signal peptide" evidence="1">
    <location>
        <begin position="1"/>
        <end position="21"/>
    </location>
</feature>
<evidence type="ECO:0000313" key="2">
    <source>
        <dbReference type="EMBL" id="MFB9051504.1"/>
    </source>
</evidence>
<evidence type="ECO:0000313" key="3">
    <source>
        <dbReference type="Proteomes" id="UP001589605"/>
    </source>
</evidence>
<name>A0ABV5EWE2_9FLAO</name>